<dbReference type="Gramene" id="CDF40561">
    <property type="protein sequence ID" value="CDF40561"/>
    <property type="gene ID" value="CHC_T00007261001"/>
</dbReference>
<feature type="region of interest" description="Disordered" evidence="1">
    <location>
        <begin position="8"/>
        <end position="31"/>
    </location>
</feature>
<feature type="compositionally biased region" description="Polar residues" evidence="1">
    <location>
        <begin position="9"/>
        <end position="18"/>
    </location>
</feature>
<dbReference type="RefSeq" id="XP_005710855.1">
    <property type="nucleotide sequence ID" value="XM_005710798.1"/>
</dbReference>
<dbReference type="KEGG" id="ccp:CHC_T00007261001"/>
<evidence type="ECO:0000256" key="1">
    <source>
        <dbReference type="SAM" id="MobiDB-lite"/>
    </source>
</evidence>
<dbReference type="Proteomes" id="UP000012073">
    <property type="component" value="Unassembled WGS sequence"/>
</dbReference>
<name>R7QSS9_CHOCR</name>
<sequence length="92" mass="9710">MAAIIACRKSSSGTQLTRAQHKGHLGPGVHDTTCPPLVIPKRAGLRCAFVQCTAHASRHGEQSACRHGSTRMRRSGDAAISHRQTGPRDGSG</sequence>
<organism evidence="2 3">
    <name type="scientific">Chondrus crispus</name>
    <name type="common">Carrageen Irish moss</name>
    <name type="synonym">Polymorpha crispa</name>
    <dbReference type="NCBI Taxonomy" id="2769"/>
    <lineage>
        <taxon>Eukaryota</taxon>
        <taxon>Rhodophyta</taxon>
        <taxon>Florideophyceae</taxon>
        <taxon>Rhodymeniophycidae</taxon>
        <taxon>Gigartinales</taxon>
        <taxon>Gigartinaceae</taxon>
        <taxon>Chondrus</taxon>
    </lineage>
</organism>
<keyword evidence="3" id="KW-1185">Reference proteome</keyword>
<gene>
    <name evidence="2" type="ORF">CHC_T00007261001</name>
</gene>
<protein>
    <submittedName>
        <fullName evidence="2">Uncharacterized protein</fullName>
    </submittedName>
</protein>
<evidence type="ECO:0000313" key="2">
    <source>
        <dbReference type="EMBL" id="CDF40561.1"/>
    </source>
</evidence>
<reference evidence="3" key="1">
    <citation type="journal article" date="2013" name="Proc. Natl. Acad. Sci. U.S.A.">
        <title>Genome structure and metabolic features in the red seaweed Chondrus crispus shed light on evolution of the Archaeplastida.</title>
        <authorList>
            <person name="Collen J."/>
            <person name="Porcel B."/>
            <person name="Carre W."/>
            <person name="Ball S.G."/>
            <person name="Chaparro C."/>
            <person name="Tonon T."/>
            <person name="Barbeyron T."/>
            <person name="Michel G."/>
            <person name="Noel B."/>
            <person name="Valentin K."/>
            <person name="Elias M."/>
            <person name="Artiguenave F."/>
            <person name="Arun A."/>
            <person name="Aury J.M."/>
            <person name="Barbosa-Neto J.F."/>
            <person name="Bothwell J.H."/>
            <person name="Bouget F.Y."/>
            <person name="Brillet L."/>
            <person name="Cabello-Hurtado F."/>
            <person name="Capella-Gutierrez S."/>
            <person name="Charrier B."/>
            <person name="Cladiere L."/>
            <person name="Cock J.M."/>
            <person name="Coelho S.M."/>
            <person name="Colleoni C."/>
            <person name="Czjzek M."/>
            <person name="Da Silva C."/>
            <person name="Delage L."/>
            <person name="Denoeud F."/>
            <person name="Deschamps P."/>
            <person name="Dittami S.M."/>
            <person name="Gabaldon T."/>
            <person name="Gachon C.M."/>
            <person name="Groisillier A."/>
            <person name="Herve C."/>
            <person name="Jabbari K."/>
            <person name="Katinka M."/>
            <person name="Kloareg B."/>
            <person name="Kowalczyk N."/>
            <person name="Labadie K."/>
            <person name="Leblanc C."/>
            <person name="Lopez P.J."/>
            <person name="McLachlan D.H."/>
            <person name="Meslet-Cladiere L."/>
            <person name="Moustafa A."/>
            <person name="Nehr Z."/>
            <person name="Nyvall Collen P."/>
            <person name="Panaud O."/>
            <person name="Partensky F."/>
            <person name="Poulain J."/>
            <person name="Rensing S.A."/>
            <person name="Rousvoal S."/>
            <person name="Samson G."/>
            <person name="Symeonidi A."/>
            <person name="Weissenbach J."/>
            <person name="Zambounis A."/>
            <person name="Wincker P."/>
            <person name="Boyen C."/>
        </authorList>
    </citation>
    <scope>NUCLEOTIDE SEQUENCE [LARGE SCALE GENOMIC DNA]</scope>
    <source>
        <strain evidence="3">cv. Stackhouse</strain>
    </source>
</reference>
<feature type="region of interest" description="Disordered" evidence="1">
    <location>
        <begin position="56"/>
        <end position="92"/>
    </location>
</feature>
<dbReference type="GeneID" id="17318568"/>
<proteinExistence type="predicted"/>
<accession>R7QSS9</accession>
<evidence type="ECO:0000313" key="3">
    <source>
        <dbReference type="Proteomes" id="UP000012073"/>
    </source>
</evidence>
<dbReference type="EMBL" id="HG002201">
    <property type="protein sequence ID" value="CDF40561.1"/>
    <property type="molecule type" value="Genomic_DNA"/>
</dbReference>
<dbReference type="AlphaFoldDB" id="R7QSS9"/>